<proteinExistence type="predicted"/>
<evidence type="ECO:0008006" key="3">
    <source>
        <dbReference type="Google" id="ProtNLM"/>
    </source>
</evidence>
<comment type="caution">
    <text evidence="1">The sequence shown here is derived from an EMBL/GenBank/DDBJ whole genome shotgun (WGS) entry which is preliminary data.</text>
</comment>
<dbReference type="AlphaFoldDB" id="A0A8X7T938"/>
<keyword evidence="2" id="KW-1185">Reference proteome</keyword>
<reference evidence="1" key="2">
    <citation type="journal article" date="2019" name="IMA Fungus">
        <title>Genome sequencing and comparison of five Tilletia species to identify candidate genes for the detection of regulated species infecting wheat.</title>
        <authorList>
            <person name="Nguyen H.D.T."/>
            <person name="Sultana T."/>
            <person name="Kesanakurti P."/>
            <person name="Hambleton S."/>
        </authorList>
    </citation>
    <scope>NUCLEOTIDE SEQUENCE</scope>
    <source>
        <strain evidence="1">DAOMC 236422</strain>
    </source>
</reference>
<dbReference type="Gene3D" id="3.40.630.30">
    <property type="match status" value="1"/>
</dbReference>
<dbReference type="Proteomes" id="UP000078113">
    <property type="component" value="Unassembled WGS sequence"/>
</dbReference>
<dbReference type="SUPFAM" id="SSF55729">
    <property type="entry name" value="Acyl-CoA N-acyltransferases (Nat)"/>
    <property type="match status" value="1"/>
</dbReference>
<dbReference type="InterPro" id="IPR016181">
    <property type="entry name" value="Acyl_CoA_acyltransferase"/>
</dbReference>
<protein>
    <recommendedName>
        <fullName evidence="3">N-acetyltransferase domain-containing protein</fullName>
    </recommendedName>
</protein>
<dbReference type="EMBL" id="LWDG02000007">
    <property type="protein sequence ID" value="KAE8271953.1"/>
    <property type="molecule type" value="Genomic_DNA"/>
</dbReference>
<accession>A0A8X7T938</accession>
<gene>
    <name evidence="1" type="ORF">A4X09_0g407</name>
</gene>
<evidence type="ECO:0000313" key="1">
    <source>
        <dbReference type="EMBL" id="KAE8271953.1"/>
    </source>
</evidence>
<organism evidence="1 2">
    <name type="scientific">Tilletia walkeri</name>
    <dbReference type="NCBI Taxonomy" id="117179"/>
    <lineage>
        <taxon>Eukaryota</taxon>
        <taxon>Fungi</taxon>
        <taxon>Dikarya</taxon>
        <taxon>Basidiomycota</taxon>
        <taxon>Ustilaginomycotina</taxon>
        <taxon>Exobasidiomycetes</taxon>
        <taxon>Tilletiales</taxon>
        <taxon>Tilletiaceae</taxon>
        <taxon>Tilletia</taxon>
    </lineage>
</organism>
<name>A0A8X7T938_9BASI</name>
<evidence type="ECO:0000313" key="2">
    <source>
        <dbReference type="Proteomes" id="UP000078113"/>
    </source>
</evidence>
<sequence length="304" mass="33105">MTGDSISIRPASLERGDDHFVLTAFDSALPYLASIGSGAQWGSTPFTSKPAVVKDMHDFLVRSDKIHALEREHQDSQGVDAATAARSVFEAESSRTQKSNWNKLIVAEELHPNSDPSSTGQADPIKVRVAGAGLSAHVPDYLVASMSRYFPTSTTTVTPRQLQDIDTRSRETVEVRDEDKKRPEGRPFVYINYLISHRDPLSLADGSSTGSTTTTPLSAPDALALSKGAGEALIRHSISQARTLGILTVLVDCWAGNGGGLVRYYERQGFTSLGTFDVPDKHGPNLPWTGMLLRMDLDQFVNYK</sequence>
<reference evidence="1" key="1">
    <citation type="submission" date="2016-04" db="EMBL/GenBank/DDBJ databases">
        <authorList>
            <person name="Nguyen H.D."/>
            <person name="Samba Siva P."/>
            <person name="Cullis J."/>
            <person name="Levesque C.A."/>
            <person name="Hambleton S."/>
        </authorList>
    </citation>
    <scope>NUCLEOTIDE SEQUENCE</scope>
    <source>
        <strain evidence="1">DAOMC 236422</strain>
    </source>
</reference>